<dbReference type="GO" id="GO:0009295">
    <property type="term" value="C:nucleoid"/>
    <property type="evidence" value="ECO:0007669"/>
    <property type="project" value="InterPro"/>
</dbReference>
<reference evidence="1 2" key="1">
    <citation type="submission" date="2016-10" db="EMBL/GenBank/DDBJ databases">
        <authorList>
            <person name="de Groot N.N."/>
        </authorList>
    </citation>
    <scope>NUCLEOTIDE SEQUENCE [LARGE SCALE GENOMIC DNA]</scope>
    <source>
        <strain evidence="1 2">DSM 2179</strain>
    </source>
</reference>
<accession>A0A1H6VZ70</accession>
<organism evidence="1 2">
    <name type="scientific">Propionispira arboris</name>
    <dbReference type="NCBI Taxonomy" id="84035"/>
    <lineage>
        <taxon>Bacteria</taxon>
        <taxon>Bacillati</taxon>
        <taxon>Bacillota</taxon>
        <taxon>Negativicutes</taxon>
        <taxon>Selenomonadales</taxon>
        <taxon>Selenomonadaceae</taxon>
        <taxon>Propionispira</taxon>
    </lineage>
</organism>
<evidence type="ECO:0000313" key="1">
    <source>
        <dbReference type="EMBL" id="SEJ09968.1"/>
    </source>
</evidence>
<dbReference type="STRING" id="84035.SAMN05660742_103157"/>
<dbReference type="RefSeq" id="WP_091829516.1">
    <property type="nucleotide sequence ID" value="NZ_FNZK01000003.1"/>
</dbReference>
<sequence length="333" mass="37931">MIIIHRAILHILDFNSGLTVFSDQELLVENSVETFLLKHIEKSYADQNAKKGTFYEDSTFKEQLHLYLKEENTFIDFSKYIVKTVYTAISHSEQLDSADILVCDITIDDERKIVVFKCNNHMGFIHQVIQTDEGVKNDIINHYAIMPNLSQKIDEFSFINTADDAIIFVDKKYVMDGNKVSIFPEVLLECSQSVSPKETISLVSKIAKKVADEYGQDDIVAATAVKSFITETIQDSPNVEPKEIGREIFKSNPSMQASYMEQIQEAGLPERVEVEQEATLKRLRNHKLKTDTGIELTIPLDYFNNTDFVEFNNNPDGTLSITLKRILNVTNKS</sequence>
<dbReference type="InterPro" id="IPR007358">
    <property type="entry name" value="Nucleoid_associated_NdpA"/>
</dbReference>
<protein>
    <submittedName>
        <fullName evidence="1">Nucleoid-associated protein YejK</fullName>
    </submittedName>
</protein>
<gene>
    <name evidence="1" type="ORF">SAMN05660742_103157</name>
</gene>
<proteinExistence type="predicted"/>
<dbReference type="AlphaFoldDB" id="A0A1H6VZ70"/>
<dbReference type="Pfam" id="PF04245">
    <property type="entry name" value="NA37"/>
    <property type="match status" value="1"/>
</dbReference>
<evidence type="ECO:0000313" key="2">
    <source>
        <dbReference type="Proteomes" id="UP000199662"/>
    </source>
</evidence>
<dbReference type="EMBL" id="FNZK01000003">
    <property type="protein sequence ID" value="SEJ09968.1"/>
    <property type="molecule type" value="Genomic_DNA"/>
</dbReference>
<keyword evidence="2" id="KW-1185">Reference proteome</keyword>
<name>A0A1H6VZ70_9FIRM</name>
<dbReference type="Proteomes" id="UP000199662">
    <property type="component" value="Unassembled WGS sequence"/>
</dbReference>